<evidence type="ECO:0000313" key="4">
    <source>
        <dbReference type="Proteomes" id="UP000516660"/>
    </source>
</evidence>
<feature type="compositionally biased region" description="Low complexity" evidence="1">
    <location>
        <begin position="27"/>
        <end position="56"/>
    </location>
</feature>
<dbReference type="RefSeq" id="WP_191148975.1">
    <property type="nucleotide sequence ID" value="NZ_CP061274.1"/>
</dbReference>
<proteinExistence type="predicted"/>
<sequence>MPSLPLDPRPDRARSDAAPAPAPAPADPASAARDDATVSPAVATAAGARAPEAVPVDPETERARWRDRRTGLIALVVVTIALWAVIAAAVGFATTM</sequence>
<evidence type="ECO:0000313" key="3">
    <source>
        <dbReference type="EMBL" id="QOD45085.1"/>
    </source>
</evidence>
<keyword evidence="2" id="KW-0472">Membrane</keyword>
<keyword evidence="2" id="KW-0812">Transmembrane</keyword>
<keyword evidence="4" id="KW-1185">Reference proteome</keyword>
<reference evidence="3 4" key="1">
    <citation type="submission" date="2020-08" db="EMBL/GenBank/DDBJ databases">
        <title>Description of Clavibacter zhangzhiyonge sp. nov., a phytopathogenic actinobacterium isolated from barley seeds, causing leaf brown spot and decline.</title>
        <authorList>
            <person name="Tian Q."/>
            <person name="Chuan J."/>
            <person name="Zhao W."/>
            <person name="Li X."/>
        </authorList>
    </citation>
    <scope>NUCLEOTIDE SEQUENCE [LARGE SCALE GENOMIC DNA]</scope>
    <source>
        <strain evidence="3 4">DM1</strain>
    </source>
</reference>
<feature type="region of interest" description="Disordered" evidence="1">
    <location>
        <begin position="1"/>
        <end position="62"/>
    </location>
</feature>
<protein>
    <submittedName>
        <fullName evidence="3">Uncharacterized protein</fullName>
    </submittedName>
</protein>
<gene>
    <name evidence="3" type="ORF">H9X71_07215</name>
</gene>
<name>A0A7L7Z635_9MICO</name>
<evidence type="ECO:0000256" key="2">
    <source>
        <dbReference type="SAM" id="Phobius"/>
    </source>
</evidence>
<organism evidence="3 4">
    <name type="scientific">Clavibacter zhangzhiyongii</name>
    <dbReference type="NCBI Taxonomy" id="2768071"/>
    <lineage>
        <taxon>Bacteria</taxon>
        <taxon>Bacillati</taxon>
        <taxon>Actinomycetota</taxon>
        <taxon>Actinomycetes</taxon>
        <taxon>Micrococcales</taxon>
        <taxon>Microbacteriaceae</taxon>
        <taxon>Clavibacter</taxon>
    </lineage>
</organism>
<dbReference type="AlphaFoldDB" id="A0A7L7Z635"/>
<dbReference type="Proteomes" id="UP000516660">
    <property type="component" value="Chromosome"/>
</dbReference>
<dbReference type="EMBL" id="CP061274">
    <property type="protein sequence ID" value="QOD45085.1"/>
    <property type="molecule type" value="Genomic_DNA"/>
</dbReference>
<dbReference type="KEGG" id="czh:H9X71_07215"/>
<keyword evidence="2" id="KW-1133">Transmembrane helix</keyword>
<accession>A0A7L7Z635</accession>
<evidence type="ECO:0000256" key="1">
    <source>
        <dbReference type="SAM" id="MobiDB-lite"/>
    </source>
</evidence>
<feature type="transmembrane region" description="Helical" evidence="2">
    <location>
        <begin position="72"/>
        <end position="93"/>
    </location>
</feature>